<dbReference type="PIRSF" id="PIRSF038994">
    <property type="entry name" value="NagA"/>
    <property type="match status" value="1"/>
</dbReference>
<organism evidence="7 8">
    <name type="scientific">Luedemannella helvata</name>
    <dbReference type="NCBI Taxonomy" id="349315"/>
    <lineage>
        <taxon>Bacteria</taxon>
        <taxon>Bacillati</taxon>
        <taxon>Actinomycetota</taxon>
        <taxon>Actinomycetes</taxon>
        <taxon>Micromonosporales</taxon>
        <taxon>Micromonosporaceae</taxon>
        <taxon>Luedemannella</taxon>
    </lineage>
</organism>
<evidence type="ECO:0000313" key="8">
    <source>
        <dbReference type="Proteomes" id="UP001500655"/>
    </source>
</evidence>
<comment type="caution">
    <text evidence="7">The sequence shown here is derived from an EMBL/GenBank/DDBJ whole genome shotgun (WGS) entry which is preliminary data.</text>
</comment>
<dbReference type="InterPro" id="IPR006680">
    <property type="entry name" value="Amidohydro-rel"/>
</dbReference>
<dbReference type="SUPFAM" id="SSF51338">
    <property type="entry name" value="Composite domain of metallo-dependent hydrolases"/>
    <property type="match status" value="1"/>
</dbReference>
<accession>A0ABN2KF73</accession>
<dbReference type="InterPro" id="IPR003764">
    <property type="entry name" value="GlcNAc_6-P_deAcase"/>
</dbReference>
<dbReference type="PANTHER" id="PTHR11113:SF14">
    <property type="entry name" value="N-ACETYLGLUCOSAMINE-6-PHOSPHATE DEACETYLASE"/>
    <property type="match status" value="1"/>
</dbReference>
<comment type="similarity">
    <text evidence="1 5">Belongs to the metallo-dependent hydrolases superfamily. NagA family.</text>
</comment>
<keyword evidence="2" id="KW-0479">Metal-binding</keyword>
<evidence type="ECO:0000259" key="6">
    <source>
        <dbReference type="Pfam" id="PF01979"/>
    </source>
</evidence>
<dbReference type="SUPFAM" id="SSF51556">
    <property type="entry name" value="Metallo-dependent hydrolases"/>
    <property type="match status" value="1"/>
</dbReference>
<dbReference type="PANTHER" id="PTHR11113">
    <property type="entry name" value="N-ACETYLGLUCOSAMINE-6-PHOSPHATE DEACETYLASE"/>
    <property type="match status" value="1"/>
</dbReference>
<evidence type="ECO:0000313" key="7">
    <source>
        <dbReference type="EMBL" id="GAA1754647.1"/>
    </source>
</evidence>
<dbReference type="Gene3D" id="3.20.20.140">
    <property type="entry name" value="Metal-dependent hydrolases"/>
    <property type="match status" value="1"/>
</dbReference>
<dbReference type="Gene3D" id="2.30.40.10">
    <property type="entry name" value="Urease, subunit C, domain 1"/>
    <property type="match status" value="1"/>
</dbReference>
<evidence type="ECO:0000256" key="2">
    <source>
        <dbReference type="ARBA" id="ARBA00022723"/>
    </source>
</evidence>
<dbReference type="Pfam" id="PF01979">
    <property type="entry name" value="Amidohydro_1"/>
    <property type="match status" value="1"/>
</dbReference>
<evidence type="ECO:0000256" key="4">
    <source>
        <dbReference type="ARBA" id="ARBA00023277"/>
    </source>
</evidence>
<sequence>MRVRGSVVTPTGIISDGTVEIVDGHIADIVENDPAGGLPEPGDTEGADLSAAWVLPGFVDIHVHGGGGASFTSGDADEASRAVAFHLAHGTTTMLASLVTAPTHALRDATVAFAPLVASGALAGIHYEGPYLSAARCGAQNPAHLRDPDLDELTALLDLGGVRMVTIAPELPRALDAIRLLVERGVVAAVGHTDATYEQTLAAVGAGASVGTHVCNGMRPIHHREPGPIVALLRAAGVVCELVPDGVHLHDGMLGFAAQMAGAARVALITDAMAAAGMPDGPYELGGLAVDVSGGVARTQGGAIAGSTLTMDAAFRHAVHSGVSIVDAAVMAATTPAFVLGLTEQIGAITAGRRADLVLMDEELQVTGVLRAGSPVLSGV</sequence>
<dbReference type="InterPro" id="IPR011059">
    <property type="entry name" value="Metal-dep_hydrolase_composite"/>
</dbReference>
<gene>
    <name evidence="7" type="primary">nagA</name>
    <name evidence="7" type="ORF">GCM10009681_27300</name>
</gene>
<protein>
    <submittedName>
        <fullName evidence="7">N-acetylglucosamine-6-phosphate deacetylase</fullName>
    </submittedName>
</protein>
<keyword evidence="8" id="KW-1185">Reference proteome</keyword>
<dbReference type="RefSeq" id="WP_344081100.1">
    <property type="nucleotide sequence ID" value="NZ_BAAALS010000011.1"/>
</dbReference>
<dbReference type="NCBIfam" id="TIGR00221">
    <property type="entry name" value="nagA"/>
    <property type="match status" value="1"/>
</dbReference>
<keyword evidence="4 5" id="KW-0119">Carbohydrate metabolism</keyword>
<dbReference type="EMBL" id="BAAALS010000011">
    <property type="protein sequence ID" value="GAA1754647.1"/>
    <property type="molecule type" value="Genomic_DNA"/>
</dbReference>
<dbReference type="InterPro" id="IPR032466">
    <property type="entry name" value="Metal_Hydrolase"/>
</dbReference>
<evidence type="ECO:0000256" key="1">
    <source>
        <dbReference type="ARBA" id="ARBA00010716"/>
    </source>
</evidence>
<keyword evidence="3 5" id="KW-0378">Hydrolase</keyword>
<name>A0ABN2KF73_9ACTN</name>
<dbReference type="Proteomes" id="UP001500655">
    <property type="component" value="Unassembled WGS sequence"/>
</dbReference>
<reference evidence="7 8" key="1">
    <citation type="journal article" date="2019" name="Int. J. Syst. Evol. Microbiol.">
        <title>The Global Catalogue of Microorganisms (GCM) 10K type strain sequencing project: providing services to taxonomists for standard genome sequencing and annotation.</title>
        <authorList>
            <consortium name="The Broad Institute Genomics Platform"/>
            <consortium name="The Broad Institute Genome Sequencing Center for Infectious Disease"/>
            <person name="Wu L."/>
            <person name="Ma J."/>
        </authorList>
    </citation>
    <scope>NUCLEOTIDE SEQUENCE [LARGE SCALE GENOMIC DNA]</scope>
    <source>
        <strain evidence="7 8">JCM 13249</strain>
    </source>
</reference>
<feature type="domain" description="Amidohydrolase-related" evidence="6">
    <location>
        <begin position="53"/>
        <end position="368"/>
    </location>
</feature>
<evidence type="ECO:0000256" key="3">
    <source>
        <dbReference type="ARBA" id="ARBA00022801"/>
    </source>
</evidence>
<evidence type="ECO:0000256" key="5">
    <source>
        <dbReference type="PIRNR" id="PIRNR038994"/>
    </source>
</evidence>
<proteinExistence type="inferred from homology"/>
<dbReference type="CDD" id="cd00854">
    <property type="entry name" value="NagA"/>
    <property type="match status" value="1"/>
</dbReference>